<dbReference type="InterPro" id="IPR036397">
    <property type="entry name" value="RNaseH_sf"/>
</dbReference>
<evidence type="ECO:0000313" key="3">
    <source>
        <dbReference type="Proteomes" id="UP000229784"/>
    </source>
</evidence>
<dbReference type="GO" id="GO:0003676">
    <property type="term" value="F:nucleic acid binding"/>
    <property type="evidence" value="ECO:0007669"/>
    <property type="project" value="InterPro"/>
</dbReference>
<dbReference type="EMBL" id="PEXQ01000028">
    <property type="protein sequence ID" value="PIU15879.1"/>
    <property type="molecule type" value="Genomic_DNA"/>
</dbReference>
<dbReference type="SUPFAM" id="SSF53098">
    <property type="entry name" value="Ribonuclease H-like"/>
    <property type="match status" value="1"/>
</dbReference>
<dbReference type="AlphaFoldDB" id="A0A2M6XUQ5"/>
<dbReference type="PROSITE" id="PS50994">
    <property type="entry name" value="INTEGRASE"/>
    <property type="match status" value="1"/>
</dbReference>
<comment type="caution">
    <text evidence="2">The sequence shown here is derived from an EMBL/GenBank/DDBJ whole genome shotgun (WGS) entry which is preliminary data.</text>
</comment>
<dbReference type="InterPro" id="IPR012337">
    <property type="entry name" value="RNaseH-like_sf"/>
</dbReference>
<dbReference type="GO" id="GO:0015074">
    <property type="term" value="P:DNA integration"/>
    <property type="evidence" value="ECO:0007669"/>
    <property type="project" value="InterPro"/>
</dbReference>
<gene>
    <name evidence="2" type="ORF">COT20_01205</name>
</gene>
<name>A0A2M6XUQ5_9BACT</name>
<evidence type="ECO:0000313" key="2">
    <source>
        <dbReference type="EMBL" id="PIU15879.1"/>
    </source>
</evidence>
<dbReference type="Gene3D" id="3.30.420.10">
    <property type="entry name" value="Ribonuclease H-like superfamily/Ribonuclease H"/>
    <property type="match status" value="1"/>
</dbReference>
<dbReference type="InterPro" id="IPR001584">
    <property type="entry name" value="Integrase_cat-core"/>
</dbReference>
<dbReference type="Proteomes" id="UP000229784">
    <property type="component" value="Unassembled WGS sequence"/>
</dbReference>
<feature type="domain" description="Integrase catalytic" evidence="1">
    <location>
        <begin position="152"/>
        <end position="345"/>
    </location>
</feature>
<sequence>MDMLSGNQYLKELRKEYLKIKSKKARGRLLDEAEKRTGLCRKYLVAKLKPKSSLDKSPQERKQRQRKYDGAVKSALVVCWRLFDRPCGERLKPLLEQETDRLRKLDELTCSNETARKLKEVSTKTIDNILRHQKEVERLNNKYKHKDNPLLYQIIPVKTPDEWDRDKLGNTQIDLVEHCGQSAAGEFLNTLSSTDIATGWWEGEVILGRGQLNTISGLDRAKSRFPFPWSGIHPDNGTEFLNYHLFGYCQEQGLEFTRSRPYKKNDNCFVEQKNKTHVKRFVGWLRYDTAKEQRLLNDLYRNELRLFKNFFQPQIKLKEKIRIQGKIHRKHQKAKTPYQRVMESKSVPEKTKQKLKEIYDNLNPAELKRAIDKKLDLLVEAYKSKNNSSKVALDKTLKPFSVRKYITEPDLVSVR</sequence>
<accession>A0A2M6XUQ5</accession>
<reference evidence="3" key="1">
    <citation type="submission" date="2017-09" db="EMBL/GenBank/DDBJ databases">
        <title>Depth-based differentiation of microbial function through sediment-hosted aquifers and enrichment of novel symbionts in the deep terrestrial subsurface.</title>
        <authorList>
            <person name="Probst A.J."/>
            <person name="Ladd B."/>
            <person name="Jarett J.K."/>
            <person name="Geller-Mcgrath D.E."/>
            <person name="Sieber C.M.K."/>
            <person name="Emerson J.B."/>
            <person name="Anantharaman K."/>
            <person name="Thomas B.C."/>
            <person name="Malmstrom R."/>
            <person name="Stieglmeier M."/>
            <person name="Klingl A."/>
            <person name="Woyke T."/>
            <person name="Ryan C.M."/>
            <person name="Banfield J.F."/>
        </authorList>
    </citation>
    <scope>NUCLEOTIDE SEQUENCE [LARGE SCALE GENOMIC DNA]</scope>
</reference>
<protein>
    <submittedName>
        <fullName evidence="2">Transposase</fullName>
    </submittedName>
</protein>
<evidence type="ECO:0000259" key="1">
    <source>
        <dbReference type="PROSITE" id="PS50994"/>
    </source>
</evidence>
<proteinExistence type="predicted"/>
<organism evidence="2 3">
    <name type="scientific">bacterium (Candidatus Gribaldobacteria) CG08_land_8_20_14_0_20_39_15</name>
    <dbReference type="NCBI Taxonomy" id="2014273"/>
    <lineage>
        <taxon>Bacteria</taxon>
        <taxon>Candidatus Gribaldobacteria</taxon>
    </lineage>
</organism>